<reference evidence="2" key="1">
    <citation type="submission" date="2025-08" db="UniProtKB">
        <authorList>
            <consortium name="RefSeq"/>
        </authorList>
    </citation>
    <scope>IDENTIFICATION</scope>
</reference>
<organism evidence="1 2">
    <name type="scientific">Hydra vulgaris</name>
    <name type="common">Hydra</name>
    <name type="synonym">Hydra attenuata</name>
    <dbReference type="NCBI Taxonomy" id="6087"/>
    <lineage>
        <taxon>Eukaryota</taxon>
        <taxon>Metazoa</taxon>
        <taxon>Cnidaria</taxon>
        <taxon>Hydrozoa</taxon>
        <taxon>Hydroidolina</taxon>
        <taxon>Anthoathecata</taxon>
        <taxon>Aplanulata</taxon>
        <taxon>Hydridae</taxon>
        <taxon>Hydra</taxon>
    </lineage>
</organism>
<dbReference type="Proteomes" id="UP001652625">
    <property type="component" value="Chromosome 15"/>
</dbReference>
<gene>
    <name evidence="2" type="primary">LOC136091546</name>
</gene>
<proteinExistence type="predicted"/>
<dbReference type="RefSeq" id="XP_065675294.1">
    <property type="nucleotide sequence ID" value="XM_065819222.1"/>
</dbReference>
<sequence length="361" mass="41725">MQLEKIFAEAIAPGQSEVLISQVLHNEDEDGSTQLVPEDLVVPVKMFQESDSVGQIFLLSVINHKKYTKEALMKIFNCKKHQIEKARKLQKQNREFSIPKKENVNICRMPQEKIEHFLEFMFCRGLLQNVAYGVNKIKFDNGEEKKVANAILMMKFSHTITFYKEVCQETNYLPMSDTSLWRILRGIKPSQRKALAGLDDVTAAGMDGFQTLIAIFEKWKYKNITKFLEKGKKYLKSNYPFKCSESFTLHSHSTSFALSDIDPDLNQPFIAAENEQCFDVANLISAINQVRELVIESKDEDLLYDLNVATEDVEAYMKHQIRDAQQNMAKIMAFEQLDEETGFWLKDFCQKILPAKFRESQ</sequence>
<accession>A0ABM4DL70</accession>
<evidence type="ECO:0000313" key="1">
    <source>
        <dbReference type="Proteomes" id="UP001652625"/>
    </source>
</evidence>
<evidence type="ECO:0000313" key="2">
    <source>
        <dbReference type="RefSeq" id="XP_065675294.1"/>
    </source>
</evidence>
<name>A0ABM4DL70_HYDVU</name>
<keyword evidence="1" id="KW-1185">Reference proteome</keyword>
<dbReference type="GeneID" id="136091546"/>
<protein>
    <submittedName>
        <fullName evidence="2">Uncharacterized protein LOC136091546</fullName>
    </submittedName>
</protein>